<gene>
    <name evidence="1" type="ORF">Prudu_019050</name>
</gene>
<evidence type="ECO:0000313" key="1">
    <source>
        <dbReference type="EMBL" id="BBH07185.1"/>
    </source>
</evidence>
<sequence>MEETNEEDDDKSIEGLESLEYFPLCPKTQIEETGLDDDNKSVENLEYFPLCPKQSTQMVMVLCHLLCLKRKTEQIPTLHPSHHLLHLHL</sequence>
<organism evidence="1">
    <name type="scientific">Prunus dulcis</name>
    <name type="common">Almond</name>
    <name type="synonym">Amygdalus dulcis</name>
    <dbReference type="NCBI Taxonomy" id="3755"/>
    <lineage>
        <taxon>Eukaryota</taxon>
        <taxon>Viridiplantae</taxon>
        <taxon>Streptophyta</taxon>
        <taxon>Embryophyta</taxon>
        <taxon>Tracheophyta</taxon>
        <taxon>Spermatophyta</taxon>
        <taxon>Magnoliopsida</taxon>
        <taxon>eudicotyledons</taxon>
        <taxon>Gunneridae</taxon>
        <taxon>Pentapetalae</taxon>
        <taxon>rosids</taxon>
        <taxon>fabids</taxon>
        <taxon>Rosales</taxon>
        <taxon>Rosaceae</taxon>
        <taxon>Amygdaloideae</taxon>
        <taxon>Amygdaleae</taxon>
        <taxon>Prunus</taxon>
    </lineage>
</organism>
<name>A0A4Y1RTB9_PRUDU</name>
<proteinExistence type="predicted"/>
<protein>
    <submittedName>
        <fullName evidence="1">AP2/B3-like transcriptional factor family protein</fullName>
    </submittedName>
</protein>
<dbReference type="AlphaFoldDB" id="A0A4Y1RTB9"/>
<dbReference type="EMBL" id="AP019303">
    <property type="protein sequence ID" value="BBH07185.1"/>
    <property type="molecule type" value="Genomic_DNA"/>
</dbReference>
<accession>A0A4Y1RTB9</accession>
<reference evidence="1" key="1">
    <citation type="journal article" date="2019" name="Science">
        <title>Mutation of a bHLH transcription factor allowed almond domestication.</title>
        <authorList>
            <person name="Sanchez-Perez R."/>
            <person name="Pavan S."/>
            <person name="Mazzeo R."/>
            <person name="Moldovan C."/>
            <person name="Aiese Cigliano R."/>
            <person name="Del Cueto J."/>
            <person name="Ricciardi F."/>
            <person name="Lotti C."/>
            <person name="Ricciardi L."/>
            <person name="Dicenta F."/>
            <person name="Lopez-Marques R.L."/>
            <person name="Lindberg Moller B."/>
        </authorList>
    </citation>
    <scope>NUCLEOTIDE SEQUENCE</scope>
</reference>